<dbReference type="Pfam" id="PF01648">
    <property type="entry name" value="ACPS"/>
    <property type="match status" value="1"/>
</dbReference>
<dbReference type="AlphaFoldDB" id="A0A916QV54"/>
<feature type="domain" description="4'-phosphopantetheinyl transferase" evidence="3">
    <location>
        <begin position="102"/>
        <end position="190"/>
    </location>
</feature>
<dbReference type="PANTHER" id="PTHR12215">
    <property type="entry name" value="PHOSPHOPANTETHEINE TRANSFERASE"/>
    <property type="match status" value="1"/>
</dbReference>
<dbReference type="PANTHER" id="PTHR12215:SF10">
    <property type="entry name" value="L-AMINOADIPATE-SEMIALDEHYDE DEHYDROGENASE-PHOSPHOPANTETHEINYL TRANSFERASE"/>
    <property type="match status" value="1"/>
</dbReference>
<protein>
    <submittedName>
        <fullName evidence="5">4'-phosphopantetheinyl transferase</fullName>
    </submittedName>
</protein>
<dbReference type="InterPro" id="IPR055066">
    <property type="entry name" value="AASDHPPT_N"/>
</dbReference>
<dbReference type="Pfam" id="PF22624">
    <property type="entry name" value="AASDHPPT_N"/>
    <property type="match status" value="1"/>
</dbReference>
<proteinExistence type="inferred from homology"/>
<keyword evidence="2 5" id="KW-0808">Transferase</keyword>
<accession>A0A916QV54</accession>
<organism evidence="5 6">
    <name type="scientific">Neptunicoccus cionae</name>
    <dbReference type="NCBI Taxonomy" id="2035344"/>
    <lineage>
        <taxon>Bacteria</taxon>
        <taxon>Pseudomonadati</taxon>
        <taxon>Pseudomonadota</taxon>
        <taxon>Alphaproteobacteria</taxon>
        <taxon>Rhodobacterales</taxon>
        <taxon>Paracoccaceae</taxon>
        <taxon>Neptunicoccus</taxon>
    </lineage>
</organism>
<dbReference type="Gene3D" id="3.90.470.20">
    <property type="entry name" value="4'-phosphopantetheinyl transferase domain"/>
    <property type="match status" value="1"/>
</dbReference>
<reference evidence="5" key="2">
    <citation type="submission" date="2020-09" db="EMBL/GenBank/DDBJ databases">
        <authorList>
            <person name="Sun Q."/>
            <person name="Zhou Y."/>
        </authorList>
    </citation>
    <scope>NUCLEOTIDE SEQUENCE</scope>
    <source>
        <strain evidence="5">CGMCC 1.15880</strain>
    </source>
</reference>
<dbReference type="InterPro" id="IPR050559">
    <property type="entry name" value="P-Pant_transferase_sf"/>
</dbReference>
<sequence length="220" mass="24633">MEVNIDLWVWDLDARQDVDLSVLSSGEQQRARRFVQPLHQNRYAVGRATLRHILSQYTGKPASGLAFDYGPNGKPALAGDVFFNLSHSENQAALAVTRGCDLGLDIQHYRPVETDLAERFFSLREREELEALGPTRFADGFFRCWTRKEAVLKARGEGLSVELDSFDVTLTPDTPPQLLRYTPDPACVDSLSLHHLDFAPDLVGAIAVFSHARPVTVTRR</sequence>
<comment type="caution">
    <text evidence="5">The sequence shown here is derived from an EMBL/GenBank/DDBJ whole genome shotgun (WGS) entry which is preliminary data.</text>
</comment>
<reference evidence="5" key="1">
    <citation type="journal article" date="2014" name="Int. J. Syst. Evol. Microbiol.">
        <title>Complete genome sequence of Corynebacterium casei LMG S-19264T (=DSM 44701T), isolated from a smear-ripened cheese.</title>
        <authorList>
            <consortium name="US DOE Joint Genome Institute (JGI-PGF)"/>
            <person name="Walter F."/>
            <person name="Albersmeier A."/>
            <person name="Kalinowski J."/>
            <person name="Ruckert C."/>
        </authorList>
    </citation>
    <scope>NUCLEOTIDE SEQUENCE</scope>
    <source>
        <strain evidence="5">CGMCC 1.15880</strain>
    </source>
</reference>
<dbReference type="EMBL" id="BMKA01000001">
    <property type="protein sequence ID" value="GGA09776.1"/>
    <property type="molecule type" value="Genomic_DNA"/>
</dbReference>
<dbReference type="GO" id="GO:0019878">
    <property type="term" value="P:lysine biosynthetic process via aminoadipic acid"/>
    <property type="evidence" value="ECO:0007669"/>
    <property type="project" value="TreeGrafter"/>
</dbReference>
<evidence type="ECO:0000313" key="6">
    <source>
        <dbReference type="Proteomes" id="UP000628017"/>
    </source>
</evidence>
<dbReference type="InterPro" id="IPR037143">
    <property type="entry name" value="4-PPantetheinyl_Trfase_dom_sf"/>
</dbReference>
<name>A0A916QV54_9RHOB</name>
<evidence type="ECO:0000256" key="2">
    <source>
        <dbReference type="ARBA" id="ARBA00022679"/>
    </source>
</evidence>
<keyword evidence="6" id="KW-1185">Reference proteome</keyword>
<evidence type="ECO:0000259" key="3">
    <source>
        <dbReference type="Pfam" id="PF01648"/>
    </source>
</evidence>
<dbReference type="GO" id="GO:0008897">
    <property type="term" value="F:holo-[acyl-carrier-protein] synthase activity"/>
    <property type="evidence" value="ECO:0007669"/>
    <property type="project" value="InterPro"/>
</dbReference>
<gene>
    <name evidence="5" type="ORF">GCM10011498_07280</name>
</gene>
<evidence type="ECO:0000256" key="1">
    <source>
        <dbReference type="ARBA" id="ARBA00010990"/>
    </source>
</evidence>
<dbReference type="InterPro" id="IPR008278">
    <property type="entry name" value="4-PPantetheinyl_Trfase_dom"/>
</dbReference>
<comment type="similarity">
    <text evidence="1">Belongs to the P-Pant transferase superfamily. Gsp/Sfp/HetI/AcpT family.</text>
</comment>
<dbReference type="GO" id="GO:0005829">
    <property type="term" value="C:cytosol"/>
    <property type="evidence" value="ECO:0007669"/>
    <property type="project" value="TreeGrafter"/>
</dbReference>
<feature type="domain" description="4'-phosphopantetheinyl transferase N-terminal" evidence="4">
    <location>
        <begin position="20"/>
        <end position="95"/>
    </location>
</feature>
<dbReference type="Proteomes" id="UP000628017">
    <property type="component" value="Unassembled WGS sequence"/>
</dbReference>
<dbReference type="GO" id="GO:0000287">
    <property type="term" value="F:magnesium ion binding"/>
    <property type="evidence" value="ECO:0007669"/>
    <property type="project" value="InterPro"/>
</dbReference>
<evidence type="ECO:0000259" key="4">
    <source>
        <dbReference type="Pfam" id="PF22624"/>
    </source>
</evidence>
<dbReference type="SUPFAM" id="SSF56214">
    <property type="entry name" value="4'-phosphopantetheinyl transferase"/>
    <property type="match status" value="2"/>
</dbReference>
<evidence type="ECO:0000313" key="5">
    <source>
        <dbReference type="EMBL" id="GGA09776.1"/>
    </source>
</evidence>